<keyword evidence="3" id="KW-1185">Reference proteome</keyword>
<dbReference type="InterPro" id="IPR011009">
    <property type="entry name" value="Kinase-like_dom_sf"/>
</dbReference>
<dbReference type="RefSeq" id="XP_062724201.1">
    <property type="nucleotide sequence ID" value="XM_062866143.1"/>
</dbReference>
<comment type="caution">
    <text evidence="2">The sequence shown here is derived from an EMBL/GenBank/DDBJ whole genome shotgun (WGS) entry which is preliminary data.</text>
</comment>
<evidence type="ECO:0000313" key="2">
    <source>
        <dbReference type="EMBL" id="KAK3308421.1"/>
    </source>
</evidence>
<name>A0AAJ0GYB3_9PEZI</name>
<keyword evidence="1" id="KW-0732">Signal</keyword>
<gene>
    <name evidence="2" type="ORF">B0T15DRAFT_483092</name>
</gene>
<sequence>MAPSLQILFHLLLADNFISRGVAGHIFQESGKKIKAKKAEYRVLIKHPYLNIVQYILYVPEGIFLYRIESTAIAWLERLGLVHGDLRPANTLLNIKDNIQLSDFDATVKPGAELIVTYEPLYKIDENFKPPLAGPVSEQFSLASYIYNIPRVKKLIRDEFPSVSVDLVFSDQDVLPRLGRSAAEDIALMQASIKEVAAQYPLPRAECEEFVAKQAWG</sequence>
<reference evidence="2" key="1">
    <citation type="journal article" date="2023" name="Mol. Phylogenet. Evol.">
        <title>Genome-scale phylogeny and comparative genomics of the fungal order Sordariales.</title>
        <authorList>
            <person name="Hensen N."/>
            <person name="Bonometti L."/>
            <person name="Westerberg I."/>
            <person name="Brannstrom I.O."/>
            <person name="Guillou S."/>
            <person name="Cros-Aarteil S."/>
            <person name="Calhoun S."/>
            <person name="Haridas S."/>
            <person name="Kuo A."/>
            <person name="Mondo S."/>
            <person name="Pangilinan J."/>
            <person name="Riley R."/>
            <person name="LaButti K."/>
            <person name="Andreopoulos B."/>
            <person name="Lipzen A."/>
            <person name="Chen C."/>
            <person name="Yan M."/>
            <person name="Daum C."/>
            <person name="Ng V."/>
            <person name="Clum A."/>
            <person name="Steindorff A."/>
            <person name="Ohm R.A."/>
            <person name="Martin F."/>
            <person name="Silar P."/>
            <person name="Natvig D.O."/>
            <person name="Lalanne C."/>
            <person name="Gautier V."/>
            <person name="Ament-Velasquez S.L."/>
            <person name="Kruys A."/>
            <person name="Hutchinson M.I."/>
            <person name="Powell A.J."/>
            <person name="Barry K."/>
            <person name="Miller A.N."/>
            <person name="Grigoriev I.V."/>
            <person name="Debuchy R."/>
            <person name="Gladieux P."/>
            <person name="Hiltunen Thoren M."/>
            <person name="Johannesson H."/>
        </authorList>
    </citation>
    <scope>NUCLEOTIDE SEQUENCE</scope>
    <source>
        <strain evidence="2">CBS 333.67</strain>
    </source>
</reference>
<organism evidence="2 3">
    <name type="scientific">Chaetomium strumarium</name>
    <dbReference type="NCBI Taxonomy" id="1170767"/>
    <lineage>
        <taxon>Eukaryota</taxon>
        <taxon>Fungi</taxon>
        <taxon>Dikarya</taxon>
        <taxon>Ascomycota</taxon>
        <taxon>Pezizomycotina</taxon>
        <taxon>Sordariomycetes</taxon>
        <taxon>Sordariomycetidae</taxon>
        <taxon>Sordariales</taxon>
        <taxon>Chaetomiaceae</taxon>
        <taxon>Chaetomium</taxon>
    </lineage>
</organism>
<dbReference type="Gene3D" id="1.10.510.10">
    <property type="entry name" value="Transferase(Phosphotransferase) domain 1"/>
    <property type="match status" value="1"/>
</dbReference>
<feature type="chain" id="PRO_5042460888" description="Protein kinase domain-containing protein" evidence="1">
    <location>
        <begin position="25"/>
        <end position="217"/>
    </location>
</feature>
<dbReference type="EMBL" id="JAUDZG010000002">
    <property type="protein sequence ID" value="KAK3308421.1"/>
    <property type="molecule type" value="Genomic_DNA"/>
</dbReference>
<dbReference type="SUPFAM" id="SSF56112">
    <property type="entry name" value="Protein kinase-like (PK-like)"/>
    <property type="match status" value="1"/>
</dbReference>
<accession>A0AAJ0GYB3</accession>
<evidence type="ECO:0000256" key="1">
    <source>
        <dbReference type="SAM" id="SignalP"/>
    </source>
</evidence>
<reference evidence="2" key="2">
    <citation type="submission" date="2023-06" db="EMBL/GenBank/DDBJ databases">
        <authorList>
            <consortium name="Lawrence Berkeley National Laboratory"/>
            <person name="Mondo S.J."/>
            <person name="Hensen N."/>
            <person name="Bonometti L."/>
            <person name="Westerberg I."/>
            <person name="Brannstrom I.O."/>
            <person name="Guillou S."/>
            <person name="Cros-Aarteil S."/>
            <person name="Calhoun S."/>
            <person name="Haridas S."/>
            <person name="Kuo A."/>
            <person name="Pangilinan J."/>
            <person name="Riley R."/>
            <person name="Labutti K."/>
            <person name="Andreopoulos B."/>
            <person name="Lipzen A."/>
            <person name="Chen C."/>
            <person name="Yanf M."/>
            <person name="Daum C."/>
            <person name="Ng V."/>
            <person name="Clum A."/>
            <person name="Steindorff A."/>
            <person name="Ohm R."/>
            <person name="Martin F."/>
            <person name="Silar P."/>
            <person name="Natvig D."/>
            <person name="Lalanne C."/>
            <person name="Gautier V."/>
            <person name="Ament-Velasquez S.L."/>
            <person name="Kruys A."/>
            <person name="Hutchinson M.I."/>
            <person name="Powell A.J."/>
            <person name="Barry K."/>
            <person name="Miller A.N."/>
            <person name="Grigoriev I.V."/>
            <person name="Debuchy R."/>
            <person name="Gladieux P."/>
            <person name="Thoren M.H."/>
            <person name="Johannesson H."/>
        </authorList>
    </citation>
    <scope>NUCLEOTIDE SEQUENCE</scope>
    <source>
        <strain evidence="2">CBS 333.67</strain>
    </source>
</reference>
<evidence type="ECO:0000313" key="3">
    <source>
        <dbReference type="Proteomes" id="UP001273166"/>
    </source>
</evidence>
<proteinExistence type="predicted"/>
<feature type="signal peptide" evidence="1">
    <location>
        <begin position="1"/>
        <end position="24"/>
    </location>
</feature>
<dbReference type="Proteomes" id="UP001273166">
    <property type="component" value="Unassembled WGS sequence"/>
</dbReference>
<dbReference type="AlphaFoldDB" id="A0AAJ0GYB3"/>
<dbReference type="GeneID" id="87884972"/>
<evidence type="ECO:0008006" key="4">
    <source>
        <dbReference type="Google" id="ProtNLM"/>
    </source>
</evidence>
<protein>
    <recommendedName>
        <fullName evidence="4">Protein kinase domain-containing protein</fullName>
    </recommendedName>
</protein>